<dbReference type="GO" id="GO:0003735">
    <property type="term" value="F:structural constituent of ribosome"/>
    <property type="evidence" value="ECO:0007669"/>
    <property type="project" value="InterPro"/>
</dbReference>
<dbReference type="CDD" id="cd00472">
    <property type="entry name" value="Ribosomal_L24e_L24"/>
    <property type="match status" value="1"/>
</dbReference>
<comment type="similarity">
    <text evidence="2">Belongs to the eukaryotic ribosomal protein eL24 family.</text>
</comment>
<evidence type="ECO:0000259" key="9">
    <source>
        <dbReference type="SMART" id="SM00746"/>
    </source>
</evidence>
<evidence type="ECO:0000256" key="4">
    <source>
        <dbReference type="ARBA" id="ARBA00023242"/>
    </source>
</evidence>
<accession>A0AAQ4RR55</accession>
<dbReference type="GO" id="GO:0005730">
    <property type="term" value="C:nucleolus"/>
    <property type="evidence" value="ECO:0007669"/>
    <property type="project" value="TreeGrafter"/>
</dbReference>
<evidence type="ECO:0000256" key="6">
    <source>
        <dbReference type="ARBA" id="ARBA00039784"/>
    </source>
</evidence>
<evidence type="ECO:0000256" key="8">
    <source>
        <dbReference type="ARBA" id="ARBA00047058"/>
    </source>
</evidence>
<dbReference type="PANTHER" id="PTHR10792">
    <property type="entry name" value="60S RIBOSOMAL PROTEIN L24"/>
    <property type="match status" value="1"/>
</dbReference>
<reference evidence="10" key="3">
    <citation type="submission" date="2025-09" db="UniProtKB">
        <authorList>
            <consortium name="Ensembl"/>
        </authorList>
    </citation>
    <scope>IDENTIFICATION</scope>
</reference>
<evidence type="ECO:0000256" key="7">
    <source>
        <dbReference type="ARBA" id="ARBA00042993"/>
    </source>
</evidence>
<dbReference type="Proteomes" id="UP000007635">
    <property type="component" value="Chromosome XIX"/>
</dbReference>
<dbReference type="PROSITE" id="PS01073">
    <property type="entry name" value="RIBOSOMAL_L24E"/>
    <property type="match status" value="1"/>
</dbReference>
<dbReference type="Pfam" id="PF01246">
    <property type="entry name" value="Ribosomal_L24e"/>
    <property type="match status" value="1"/>
</dbReference>
<evidence type="ECO:0000256" key="5">
    <source>
        <dbReference type="ARBA" id="ARBA00037035"/>
    </source>
</evidence>
<dbReference type="Gene3D" id="2.30.170.20">
    <property type="entry name" value="Ribosomal protein L24e"/>
    <property type="match status" value="1"/>
</dbReference>
<dbReference type="InterPro" id="IPR056366">
    <property type="entry name" value="Ribosomal_eL24"/>
</dbReference>
<dbReference type="SUPFAM" id="SSF57716">
    <property type="entry name" value="Glucocorticoid receptor-like (DNA-binding domain)"/>
    <property type="match status" value="1"/>
</dbReference>
<comment type="function">
    <text evidence="5">Involved in the biogenesis of the 60S ribosomal subunit. Ensures the docking of GTPBP4/NOG1 to pre-60S particles.</text>
</comment>
<dbReference type="InterPro" id="IPR000988">
    <property type="entry name" value="Ribosomal_eL24-rel_N"/>
</dbReference>
<dbReference type="Ensembl" id="ENSGACT00000067888.1">
    <property type="protein sequence ID" value="ENSGACP00000066119.1"/>
    <property type="gene ID" value="ENSGACG00000029050.1"/>
</dbReference>
<reference evidence="10 11" key="1">
    <citation type="journal article" date="2021" name="G3 (Bethesda)">
        <title>Improved contiguity of the threespine stickleback genome using long-read sequencing.</title>
        <authorList>
            <person name="Nath S."/>
            <person name="Shaw D.E."/>
            <person name="White M.A."/>
        </authorList>
    </citation>
    <scope>NUCLEOTIDE SEQUENCE [LARGE SCALE GENOMIC DNA]</scope>
    <source>
        <strain evidence="10 11">Lake Benthic</strain>
    </source>
</reference>
<protein>
    <recommendedName>
        <fullName evidence="6">Probable ribosome biogenesis protein RLP24</fullName>
    </recommendedName>
    <alternativeName>
        <fullName evidence="7">Ribosomal L24 domain-containing protein 1</fullName>
    </alternativeName>
</protein>
<dbReference type="InterPro" id="IPR011017">
    <property type="entry name" value="TRASH_dom"/>
</dbReference>
<evidence type="ECO:0000313" key="11">
    <source>
        <dbReference type="Proteomes" id="UP000007635"/>
    </source>
</evidence>
<dbReference type="GeneTree" id="ENSGT00950000183105"/>
<keyword evidence="4" id="KW-0539">Nucleus</keyword>
<evidence type="ECO:0000256" key="1">
    <source>
        <dbReference type="ARBA" id="ARBA00004123"/>
    </source>
</evidence>
<dbReference type="FunFam" id="2.30.170.20:FF:000001">
    <property type="entry name" value="probable ribosome biogenesis protein RLP24"/>
    <property type="match status" value="1"/>
</dbReference>
<comment type="subcellular location">
    <subcellularLocation>
        <location evidence="1">Nucleus</location>
    </subcellularLocation>
</comment>
<keyword evidence="11" id="KW-1185">Reference proteome</keyword>
<name>A0AAQ4RR55_GASAC</name>
<dbReference type="InterPro" id="IPR038630">
    <property type="entry name" value="L24e/L24_sf"/>
</dbReference>
<dbReference type="InterPro" id="IPR023442">
    <property type="entry name" value="Ribosomal_eL24_CS"/>
</dbReference>
<organism evidence="10 11">
    <name type="scientific">Gasterosteus aculeatus aculeatus</name>
    <name type="common">three-spined stickleback</name>
    <dbReference type="NCBI Taxonomy" id="481459"/>
    <lineage>
        <taxon>Eukaryota</taxon>
        <taxon>Metazoa</taxon>
        <taxon>Chordata</taxon>
        <taxon>Craniata</taxon>
        <taxon>Vertebrata</taxon>
        <taxon>Euteleostomi</taxon>
        <taxon>Actinopterygii</taxon>
        <taxon>Neopterygii</taxon>
        <taxon>Teleostei</taxon>
        <taxon>Neoteleostei</taxon>
        <taxon>Acanthomorphata</taxon>
        <taxon>Eupercaria</taxon>
        <taxon>Perciformes</taxon>
        <taxon>Cottioidei</taxon>
        <taxon>Gasterosteales</taxon>
        <taxon>Gasterosteidae</taxon>
        <taxon>Gasterosteus</taxon>
    </lineage>
</organism>
<reference evidence="10" key="2">
    <citation type="submission" date="2025-08" db="UniProtKB">
        <authorList>
            <consortium name="Ensembl"/>
        </authorList>
    </citation>
    <scope>IDENTIFICATION</scope>
</reference>
<feature type="domain" description="TRASH" evidence="9">
    <location>
        <begin position="61"/>
        <end position="99"/>
    </location>
</feature>
<evidence type="ECO:0000256" key="3">
    <source>
        <dbReference type="ARBA" id="ARBA00022517"/>
    </source>
</evidence>
<dbReference type="PANTHER" id="PTHR10792:SF8">
    <property type="entry name" value="RIBOSOME BIOGENESIS PROTEIN RLP24-RELATED"/>
    <property type="match status" value="1"/>
</dbReference>
<evidence type="ECO:0000313" key="10">
    <source>
        <dbReference type="Ensembl" id="ENSGACP00000066119.1"/>
    </source>
</evidence>
<proteinExistence type="inferred from homology"/>
<comment type="subunit">
    <text evidence="8">Associated with nucleolar and cytoplasmic pre-60S particles. At the end of biogenesis it dissociates from cytoplasmic pre-60S particles and is likely to be exchanged for its ribosomal homolog, RPL24.</text>
</comment>
<dbReference type="SMART" id="SM00746">
    <property type="entry name" value="TRASH"/>
    <property type="match status" value="1"/>
</dbReference>
<keyword evidence="3" id="KW-0690">Ribosome biogenesis</keyword>
<dbReference type="GO" id="GO:0042273">
    <property type="term" value="P:ribosomal large subunit biogenesis"/>
    <property type="evidence" value="ECO:0007669"/>
    <property type="project" value="TreeGrafter"/>
</dbReference>
<evidence type="ECO:0000256" key="2">
    <source>
        <dbReference type="ARBA" id="ARBA00005647"/>
    </source>
</evidence>
<sequence>MGTWYFQMGAANFYPVVHQPESKKRRRKKRGGKPRRRNRAVLLIPLVARSISAVTMRIEKCYFCSGPVYPGHGVMFVRNDCKSFRFCKSKCHRNFKKKRNPRKTRWTKAFRKAAGKELTVDNSLEFEKRRNIPVKYNRGLWDKTVEAMKRVEEIRRKRQARFIMNRLKKGKQLDKEAAITEVKKNIHLIKAPHAGKAKQMEAKMVQKLQEDVDMADEEN</sequence>
<dbReference type="AlphaFoldDB" id="A0AAQ4RR55"/>